<gene>
    <name evidence="3" type="ORF">OVN521_LOCUS27669</name>
</gene>
<dbReference type="Proteomes" id="UP000663866">
    <property type="component" value="Unassembled WGS sequence"/>
</dbReference>
<keyword evidence="4" id="KW-1185">Reference proteome</keyword>
<evidence type="ECO:0000256" key="1">
    <source>
        <dbReference type="SAM" id="Coils"/>
    </source>
</evidence>
<keyword evidence="1" id="KW-0175">Coiled coil</keyword>
<evidence type="ECO:0000313" key="4">
    <source>
        <dbReference type="Proteomes" id="UP000663866"/>
    </source>
</evidence>
<feature type="compositionally biased region" description="Acidic residues" evidence="2">
    <location>
        <begin position="36"/>
        <end position="48"/>
    </location>
</feature>
<dbReference type="Pfam" id="PF06869">
    <property type="entry name" value="DUF1258"/>
    <property type="match status" value="1"/>
</dbReference>
<dbReference type="EMBL" id="CAJOBG010007740">
    <property type="protein sequence ID" value="CAF4225291.1"/>
    <property type="molecule type" value="Genomic_DNA"/>
</dbReference>
<proteinExistence type="predicted"/>
<feature type="region of interest" description="Disordered" evidence="2">
    <location>
        <begin position="627"/>
        <end position="648"/>
    </location>
</feature>
<feature type="region of interest" description="Disordered" evidence="2">
    <location>
        <begin position="22"/>
        <end position="57"/>
    </location>
</feature>
<evidence type="ECO:0000313" key="3">
    <source>
        <dbReference type="EMBL" id="CAF4225291.1"/>
    </source>
</evidence>
<accession>A0A820D2L8</accession>
<name>A0A820D2L8_9BILA</name>
<feature type="coiled-coil region" evidence="1">
    <location>
        <begin position="693"/>
        <end position="727"/>
    </location>
</feature>
<dbReference type="InterPro" id="IPR009667">
    <property type="entry name" value="DUF1258"/>
</dbReference>
<dbReference type="AlphaFoldDB" id="A0A820D2L8"/>
<evidence type="ECO:0008006" key="5">
    <source>
        <dbReference type="Google" id="ProtNLM"/>
    </source>
</evidence>
<comment type="caution">
    <text evidence="3">The sequence shown here is derived from an EMBL/GenBank/DDBJ whole genome shotgun (WGS) entry which is preliminary data.</text>
</comment>
<evidence type="ECO:0000256" key="2">
    <source>
        <dbReference type="SAM" id="MobiDB-lite"/>
    </source>
</evidence>
<protein>
    <recommendedName>
        <fullName evidence="5">Transposase domain-containing protein</fullName>
    </recommendedName>
</protein>
<organism evidence="3 4">
    <name type="scientific">Rotaria magnacalcarata</name>
    <dbReference type="NCBI Taxonomy" id="392030"/>
    <lineage>
        <taxon>Eukaryota</taxon>
        <taxon>Metazoa</taxon>
        <taxon>Spiralia</taxon>
        <taxon>Gnathifera</taxon>
        <taxon>Rotifera</taxon>
        <taxon>Eurotatoria</taxon>
        <taxon>Bdelloidea</taxon>
        <taxon>Philodinida</taxon>
        <taxon>Philodinidae</taxon>
        <taxon>Rotaria</taxon>
    </lineage>
</organism>
<reference evidence="3" key="1">
    <citation type="submission" date="2021-02" db="EMBL/GenBank/DDBJ databases">
        <authorList>
            <person name="Nowell W R."/>
        </authorList>
    </citation>
    <scope>NUCLEOTIDE SEQUENCE</scope>
</reference>
<sequence length="839" mass="97032">MDRYKIKLGDGHENENALQTSSFNFESDNYTRDDSNGEDFNDDYDDDSGNLHGDYDGENDDEVSINLNDIYVDHLNSHHHPFFMKLISFIHETKLNKITTAKLLSLLRSSSSFPVDLIPKTTNTLWQKLQVSFNYKCYYYCSTCFLELANYNDSCPKCGSKKQNNSELCIFSVAEELERIVKSNIDIIHWYSLPKNQLAADMVNGSWYKQNKTDEPQLALMLSTDGKPLVKSKQTRTSVWPVLGFLVEIPYPIREYVNNIILLGLWHSSVAPPCTLLLDKIVKNIKALITTGINICIHNTMIHFSLQIQLFSGDFPARSKCNSLVSHSGFYACSRCLFEGKRCSQPCANHTLYRWADFIKKPPRKRTQEHINSCVQKINSSNPKIFGVTGPTPLSSILSIPEQSTFDYFHLVLEIHFRYLLSEWYIRIQQNTIAIGLLNQFMNEISYPHSFNRYPVDFSKFDKWKVHLFEQVAQHGGLAYHSLFASESCLQIFNKIAHGSVILGEQIAFWWCIFQQLRSRKTHYSTNLFTDKQIVEDNFIDLIQLDAFRQEFYLSFHQTFGEFPIASLKYYTRYKAGLIMYHSLLYSRRGNSNSYSVLMANRINNAGSMTTGRIRKFPFGLSNTQPVFDDDLDDSDIDENERDRNNPVINDVSLYTQQQRHTTIQTSNNSRNNGTYYTPQVKRKRVQDQTASVDPLKEQLNILEHVLKEMNKKLDLMAAREDSLDKNIENTHRHLSNLIHRSIKNPTPSEPPAELSVVKYNERNLLSGPIGPTPACLMKNLINKLFTKEEIMKGEHNAENERTEKIKGDIESTNIFWNYQGKSIRGNQQRGHRFRDRHQ</sequence>
<feature type="compositionally biased region" description="Acidic residues" evidence="2">
    <location>
        <begin position="628"/>
        <end position="640"/>
    </location>
</feature>